<feature type="compositionally biased region" description="Polar residues" evidence="1">
    <location>
        <begin position="505"/>
        <end position="517"/>
    </location>
</feature>
<sequence>MSVTTRSTTSGGDGIQFRSNSTDGGSSYLQERLDSSRPIWQHPYFFPLTVDDEFEIFDLELVRNQEKKQIEILVRSRSYPTGRPAYKVEKTTRSHLLGKKNMDMYISRSEAWDSTGAKPVPSQSVLSGKAYYVIIFQAMDQPARHLSLSPTKGMILYRTSRGSEITISSRFGPHDPVHTRAPLPRVGTCYHYTPLHLTDFEPRMPEHGQLMRIPAALLKRYSGGGYLLFDAHSQGRSDLLSTLYCTGYERRSFPRKGDIVLAELRLSRPGSSQGPGPRFLWKRFFQERHASLFISKRGMRAVFVGRHVNMAVPNPSEGNRYTLTIGQAQETVLSLFASSLMAIEHEGLEKKWGWLLERELMELPMPGSAFEPPAPSDPSSEEYTPLSVQQTREQMDASEVESIGEDSKLVRRSSFDNWKVAAYNTLMDKNVKREPQDGLGVARMTDSPPFVDDKSTLGSEEGLPYHRPSASDDSEFGQTPYADGPPVEFRPVEDVQSAVDIPRSAEQSTKDLPQTTHRGPKEGPKVTGIPKLSDAIYW</sequence>
<feature type="compositionally biased region" description="Low complexity" evidence="1">
    <location>
        <begin position="366"/>
        <end position="382"/>
    </location>
</feature>
<dbReference type="OrthoDB" id="2885930at2759"/>
<evidence type="ECO:0000313" key="3">
    <source>
        <dbReference type="Proteomes" id="UP000518752"/>
    </source>
</evidence>
<reference evidence="2 3" key="1">
    <citation type="journal article" date="2020" name="ISME J.">
        <title>Uncovering the hidden diversity of litter-decomposition mechanisms in mushroom-forming fungi.</title>
        <authorList>
            <person name="Floudas D."/>
            <person name="Bentzer J."/>
            <person name="Ahren D."/>
            <person name="Johansson T."/>
            <person name="Persson P."/>
            <person name="Tunlid A."/>
        </authorList>
    </citation>
    <scope>NUCLEOTIDE SEQUENCE [LARGE SCALE GENOMIC DNA]</scope>
    <source>
        <strain evidence="2 3">CBS 406.79</strain>
    </source>
</reference>
<feature type="region of interest" description="Disordered" evidence="1">
    <location>
        <begin position="366"/>
        <end position="405"/>
    </location>
</feature>
<feature type="compositionally biased region" description="Polar residues" evidence="1">
    <location>
        <begin position="17"/>
        <end position="29"/>
    </location>
</feature>
<dbReference type="EMBL" id="JAACJN010000007">
    <property type="protein sequence ID" value="KAF5392131.1"/>
    <property type="molecule type" value="Genomic_DNA"/>
</dbReference>
<accession>A0A8H5HYZ9</accession>
<feature type="region of interest" description="Disordered" evidence="1">
    <location>
        <begin position="1"/>
        <end position="29"/>
    </location>
</feature>
<feature type="compositionally biased region" description="Polar residues" evidence="1">
    <location>
        <begin position="1"/>
        <end position="10"/>
    </location>
</feature>
<evidence type="ECO:0000256" key="1">
    <source>
        <dbReference type="SAM" id="MobiDB-lite"/>
    </source>
</evidence>
<organism evidence="2 3">
    <name type="scientific">Collybiopsis confluens</name>
    <dbReference type="NCBI Taxonomy" id="2823264"/>
    <lineage>
        <taxon>Eukaryota</taxon>
        <taxon>Fungi</taxon>
        <taxon>Dikarya</taxon>
        <taxon>Basidiomycota</taxon>
        <taxon>Agaricomycotina</taxon>
        <taxon>Agaricomycetes</taxon>
        <taxon>Agaricomycetidae</taxon>
        <taxon>Agaricales</taxon>
        <taxon>Marasmiineae</taxon>
        <taxon>Omphalotaceae</taxon>
        <taxon>Collybiopsis</taxon>
    </lineage>
</organism>
<keyword evidence="3" id="KW-1185">Reference proteome</keyword>
<dbReference type="AlphaFoldDB" id="A0A8H5HYZ9"/>
<gene>
    <name evidence="2" type="ORF">D9757_003192</name>
</gene>
<proteinExistence type="predicted"/>
<comment type="caution">
    <text evidence="2">The sequence shown here is derived from an EMBL/GenBank/DDBJ whole genome shotgun (WGS) entry which is preliminary data.</text>
</comment>
<feature type="region of interest" description="Disordered" evidence="1">
    <location>
        <begin position="438"/>
        <end position="538"/>
    </location>
</feature>
<evidence type="ECO:0000313" key="2">
    <source>
        <dbReference type="EMBL" id="KAF5392131.1"/>
    </source>
</evidence>
<name>A0A8H5HYZ9_9AGAR</name>
<protein>
    <submittedName>
        <fullName evidence="2">Uncharacterized protein</fullName>
    </submittedName>
</protein>
<dbReference type="Proteomes" id="UP000518752">
    <property type="component" value="Unassembled WGS sequence"/>
</dbReference>